<dbReference type="InterPro" id="IPR045851">
    <property type="entry name" value="AMP-bd_C_sf"/>
</dbReference>
<dbReference type="PANTHER" id="PTHR43201">
    <property type="entry name" value="ACYL-COA SYNTHETASE"/>
    <property type="match status" value="1"/>
</dbReference>
<evidence type="ECO:0000256" key="5">
    <source>
        <dbReference type="ARBA" id="ARBA00039638"/>
    </source>
</evidence>
<comment type="similarity">
    <text evidence="1">Belongs to the ATP-dependent AMP-binding enzyme family.</text>
</comment>
<feature type="region of interest" description="Disordered" evidence="8">
    <location>
        <begin position="1"/>
        <end position="22"/>
    </location>
</feature>
<comment type="catalytic activity">
    <reaction evidence="6">
        <text>octanoate + ATP + CoA = octanoyl-CoA + AMP + diphosphate</text>
        <dbReference type="Rhea" id="RHEA:33631"/>
        <dbReference type="ChEBI" id="CHEBI:25646"/>
        <dbReference type="ChEBI" id="CHEBI:30616"/>
        <dbReference type="ChEBI" id="CHEBI:33019"/>
        <dbReference type="ChEBI" id="CHEBI:57287"/>
        <dbReference type="ChEBI" id="CHEBI:57386"/>
        <dbReference type="ChEBI" id="CHEBI:456215"/>
    </reaction>
</comment>
<dbReference type="EMBL" id="VVIM01000008">
    <property type="protein sequence ID" value="KAB0795447.1"/>
    <property type="molecule type" value="Genomic_DNA"/>
</dbReference>
<dbReference type="EC" id="6.2.1.2" evidence="4"/>
<evidence type="ECO:0000256" key="6">
    <source>
        <dbReference type="ARBA" id="ARBA00047319"/>
    </source>
</evidence>
<proteinExistence type="inferred from homology"/>
<dbReference type="FunFam" id="3.30.300.30:FF:000008">
    <property type="entry name" value="2,3-dihydroxybenzoate-AMP ligase"/>
    <property type="match status" value="1"/>
</dbReference>
<evidence type="ECO:0000256" key="8">
    <source>
        <dbReference type="SAM" id="MobiDB-lite"/>
    </source>
</evidence>
<reference evidence="11 12" key="1">
    <citation type="journal article" date="2018" name="Elife">
        <title>Firefly genomes illuminate parallel origins of bioluminescence in beetles.</title>
        <authorList>
            <person name="Fallon T.R."/>
            <person name="Lower S.E."/>
            <person name="Chang C.H."/>
            <person name="Bessho-Uehara M."/>
            <person name="Martin G.J."/>
            <person name="Bewick A.J."/>
            <person name="Behringer M."/>
            <person name="Debat H.J."/>
            <person name="Wong I."/>
            <person name="Day J.C."/>
            <person name="Suvorov A."/>
            <person name="Silva C.J."/>
            <person name="Stanger-Hall K.F."/>
            <person name="Hall D.W."/>
            <person name="Schmitz R.J."/>
            <person name="Nelson D.R."/>
            <person name="Lewis S.M."/>
            <person name="Shigenobu S."/>
            <person name="Bybee S.M."/>
            <person name="Larracuente A.M."/>
            <person name="Oba Y."/>
            <person name="Weng J.K."/>
        </authorList>
    </citation>
    <scope>NUCLEOTIDE SEQUENCE [LARGE SCALE GENOMIC DNA]</scope>
    <source>
        <strain evidence="11">1611_PpyrPB1</strain>
        <tissue evidence="11">Whole body</tissue>
    </source>
</reference>
<evidence type="ECO:0000313" key="11">
    <source>
        <dbReference type="EMBL" id="KAB0795447.1"/>
    </source>
</evidence>
<keyword evidence="12" id="KW-1185">Reference proteome</keyword>
<evidence type="ECO:0000259" key="10">
    <source>
        <dbReference type="Pfam" id="PF13193"/>
    </source>
</evidence>
<comment type="function">
    <text evidence="3">Acyl-CoA synthases catalyze the initial reaction in fatty acid metabolism, by forming a thioester with CoA. Has some preference toward medium-chain substrates. Plays a role in adipocyte differentiation.</text>
</comment>
<evidence type="ECO:0000256" key="4">
    <source>
        <dbReference type="ARBA" id="ARBA00039009"/>
    </source>
</evidence>
<dbReference type="InterPro" id="IPR000873">
    <property type="entry name" value="AMP-dep_synth/lig_dom"/>
</dbReference>
<gene>
    <name evidence="11" type="ORF">PPYR_12286</name>
</gene>
<dbReference type="InterPro" id="IPR042099">
    <property type="entry name" value="ANL_N_sf"/>
</dbReference>
<feature type="domain" description="AMP-dependent synthetase/ligase" evidence="9">
    <location>
        <begin position="40"/>
        <end position="421"/>
    </location>
</feature>
<evidence type="ECO:0000256" key="7">
    <source>
        <dbReference type="ARBA" id="ARBA00048277"/>
    </source>
</evidence>
<comment type="catalytic activity">
    <reaction evidence="7">
        <text>a medium-chain fatty acid + ATP + CoA = a medium-chain fatty acyl-CoA + AMP + diphosphate</text>
        <dbReference type="Rhea" id="RHEA:48340"/>
        <dbReference type="ChEBI" id="CHEBI:30616"/>
        <dbReference type="ChEBI" id="CHEBI:33019"/>
        <dbReference type="ChEBI" id="CHEBI:57287"/>
        <dbReference type="ChEBI" id="CHEBI:59558"/>
        <dbReference type="ChEBI" id="CHEBI:90546"/>
        <dbReference type="ChEBI" id="CHEBI:456215"/>
        <dbReference type="EC" id="6.2.1.2"/>
    </reaction>
</comment>
<protein>
    <recommendedName>
        <fullName evidence="5">Medium-chain acyl-CoA ligase ACSF2, mitochondrial</fullName>
        <ecNumber evidence="4">6.2.1.2</ecNumber>
    </recommendedName>
</protein>
<dbReference type="Gene3D" id="3.40.50.12780">
    <property type="entry name" value="N-terminal domain of ligase-like"/>
    <property type="match status" value="1"/>
</dbReference>
<organism evidence="11 12">
    <name type="scientific">Photinus pyralis</name>
    <name type="common">Common eastern firefly</name>
    <name type="synonym">Lampyris pyralis</name>
    <dbReference type="NCBI Taxonomy" id="7054"/>
    <lineage>
        <taxon>Eukaryota</taxon>
        <taxon>Metazoa</taxon>
        <taxon>Ecdysozoa</taxon>
        <taxon>Arthropoda</taxon>
        <taxon>Hexapoda</taxon>
        <taxon>Insecta</taxon>
        <taxon>Pterygota</taxon>
        <taxon>Neoptera</taxon>
        <taxon>Endopterygota</taxon>
        <taxon>Coleoptera</taxon>
        <taxon>Polyphaga</taxon>
        <taxon>Elateriformia</taxon>
        <taxon>Elateroidea</taxon>
        <taxon>Lampyridae</taxon>
        <taxon>Lampyrinae</taxon>
        <taxon>Photinus</taxon>
    </lineage>
</organism>
<evidence type="ECO:0000256" key="2">
    <source>
        <dbReference type="ARBA" id="ARBA00022598"/>
    </source>
</evidence>
<dbReference type="InParanoid" id="A0A5N4ADN9"/>
<name>A0A5N4ADN9_PHOPY</name>
<feature type="compositionally biased region" description="Polar residues" evidence="8">
    <location>
        <begin position="1"/>
        <end position="14"/>
    </location>
</feature>
<dbReference type="AlphaFoldDB" id="A0A5N4ADN9"/>
<feature type="domain" description="AMP-binding enzyme C-terminal" evidence="10">
    <location>
        <begin position="472"/>
        <end position="547"/>
    </location>
</feature>
<dbReference type="Gene3D" id="3.30.300.30">
    <property type="match status" value="1"/>
</dbReference>
<dbReference type="Pfam" id="PF00501">
    <property type="entry name" value="AMP-binding"/>
    <property type="match status" value="1"/>
</dbReference>
<dbReference type="GO" id="GO:0006631">
    <property type="term" value="P:fatty acid metabolic process"/>
    <property type="evidence" value="ECO:0007669"/>
    <property type="project" value="TreeGrafter"/>
</dbReference>
<dbReference type="PROSITE" id="PS00455">
    <property type="entry name" value="AMP_BINDING"/>
    <property type="match status" value="1"/>
</dbReference>
<sequence>MSQTSASTVPNSGESGPRLSYIHNPGRKPLKYLTIGNLIENAAGAFGEKCALVSVVDNRRVSYKEILHQSDKLAAGFSNLGLEKGDRIGLWAPNIVEWVIAFIASARAGLTTVVLDPTYEPIELKNALVKCKVKAIICPDEYKDLHFYDKLCDLLPEIATCDGEILRTNSVSTLKTIIIISERRLRGTYSYSDVMNLTDVVAKISSPVSPDDICMILFSSGTTGKPKAICLRHFQVVNNSYVTGKRLQLCTSGQIYSVQVPLFHVFGVIGCLLAATHFGSTLVFPSPLYNSKANLQALVAERCTIVCGTPTMFVDLLTVQKKQYQKLWLKQALIGAAPCTLDLIQRIKRNLKINRVEIVYGSTEMTGIAFQSITDCNSFEGWGYIGDHVEAKVVDANHNLVPFGSPGELWVRGYLIMAEYYDEPEQTKIDVNESNWFKTGDLFVLNEDGHGKVVGRLKDVVIRGGETICPGEVEEVLNTHPDILEAYVIGIGHERLGEELCACVKLEAGATLNLSSLRQFCAGKISTQKIPTQLRVVDSFPKTTSGKIQKSKLRDQFSAKSVYFHGVI</sequence>
<dbReference type="Pfam" id="PF13193">
    <property type="entry name" value="AMP-binding_C"/>
    <property type="match status" value="1"/>
</dbReference>
<evidence type="ECO:0000256" key="1">
    <source>
        <dbReference type="ARBA" id="ARBA00006432"/>
    </source>
</evidence>
<dbReference type="InterPro" id="IPR020845">
    <property type="entry name" value="AMP-binding_CS"/>
</dbReference>
<comment type="caution">
    <text evidence="11">The sequence shown here is derived from an EMBL/GenBank/DDBJ whole genome shotgun (WGS) entry which is preliminary data.</text>
</comment>
<dbReference type="InterPro" id="IPR025110">
    <property type="entry name" value="AMP-bd_C"/>
</dbReference>
<evidence type="ECO:0000259" key="9">
    <source>
        <dbReference type="Pfam" id="PF00501"/>
    </source>
</evidence>
<accession>A0A5N4ADN9</accession>
<keyword evidence="2" id="KW-0436">Ligase</keyword>
<dbReference type="OrthoDB" id="10253115at2759"/>
<dbReference type="PANTHER" id="PTHR43201:SF5">
    <property type="entry name" value="MEDIUM-CHAIN ACYL-COA LIGASE ACSF2, MITOCHONDRIAL"/>
    <property type="match status" value="1"/>
</dbReference>
<dbReference type="GO" id="GO:0031956">
    <property type="term" value="F:medium-chain fatty acid-CoA ligase activity"/>
    <property type="evidence" value="ECO:0007669"/>
    <property type="project" value="UniProtKB-EC"/>
</dbReference>
<evidence type="ECO:0000256" key="3">
    <source>
        <dbReference type="ARBA" id="ARBA00037247"/>
    </source>
</evidence>
<dbReference type="Proteomes" id="UP000327044">
    <property type="component" value="Unassembled WGS sequence"/>
</dbReference>
<dbReference type="SUPFAM" id="SSF56801">
    <property type="entry name" value="Acetyl-CoA synthetase-like"/>
    <property type="match status" value="1"/>
</dbReference>
<evidence type="ECO:0000313" key="12">
    <source>
        <dbReference type="Proteomes" id="UP000327044"/>
    </source>
</evidence>